<dbReference type="Proteomes" id="UP000762676">
    <property type="component" value="Unassembled WGS sequence"/>
</dbReference>
<organism evidence="2 3">
    <name type="scientific">Elysia marginata</name>
    <dbReference type="NCBI Taxonomy" id="1093978"/>
    <lineage>
        <taxon>Eukaryota</taxon>
        <taxon>Metazoa</taxon>
        <taxon>Spiralia</taxon>
        <taxon>Lophotrochozoa</taxon>
        <taxon>Mollusca</taxon>
        <taxon>Gastropoda</taxon>
        <taxon>Heterobranchia</taxon>
        <taxon>Euthyneura</taxon>
        <taxon>Panpulmonata</taxon>
        <taxon>Sacoglossa</taxon>
        <taxon>Placobranchoidea</taxon>
        <taxon>Plakobranchidae</taxon>
        <taxon>Elysia</taxon>
    </lineage>
</organism>
<keyword evidence="1" id="KW-0812">Transmembrane</keyword>
<evidence type="ECO:0000256" key="1">
    <source>
        <dbReference type="SAM" id="Phobius"/>
    </source>
</evidence>
<proteinExistence type="predicted"/>
<dbReference type="AlphaFoldDB" id="A0AAV4ITM9"/>
<protein>
    <submittedName>
        <fullName evidence="2">Uncharacterized protein</fullName>
    </submittedName>
</protein>
<accession>A0AAV4ITM9</accession>
<dbReference type="EMBL" id="BMAT01009755">
    <property type="protein sequence ID" value="GFS13059.1"/>
    <property type="molecule type" value="Genomic_DNA"/>
</dbReference>
<evidence type="ECO:0000313" key="3">
    <source>
        <dbReference type="Proteomes" id="UP000762676"/>
    </source>
</evidence>
<keyword evidence="1" id="KW-1133">Transmembrane helix</keyword>
<gene>
    <name evidence="2" type="ORF">ElyMa_004874000</name>
</gene>
<feature type="transmembrane region" description="Helical" evidence="1">
    <location>
        <begin position="69"/>
        <end position="97"/>
    </location>
</feature>
<evidence type="ECO:0000313" key="2">
    <source>
        <dbReference type="EMBL" id="GFS13059.1"/>
    </source>
</evidence>
<name>A0AAV4ITM9_9GAST</name>
<sequence>MFLSCKNLRTQKIEVQAEVVMKTTMDNRQSRRKRHHLLGLISEGSKGVVCSFGNLAKTKMNEIERFPGWALSGAVTFLFSTLTRVLLICQTVVHALYQ</sequence>
<comment type="caution">
    <text evidence="2">The sequence shown here is derived from an EMBL/GenBank/DDBJ whole genome shotgun (WGS) entry which is preliminary data.</text>
</comment>
<keyword evidence="1" id="KW-0472">Membrane</keyword>
<reference evidence="2 3" key="1">
    <citation type="journal article" date="2021" name="Elife">
        <title>Chloroplast acquisition without the gene transfer in kleptoplastic sea slugs, Plakobranchus ocellatus.</title>
        <authorList>
            <person name="Maeda T."/>
            <person name="Takahashi S."/>
            <person name="Yoshida T."/>
            <person name="Shimamura S."/>
            <person name="Takaki Y."/>
            <person name="Nagai Y."/>
            <person name="Toyoda A."/>
            <person name="Suzuki Y."/>
            <person name="Arimoto A."/>
            <person name="Ishii H."/>
            <person name="Satoh N."/>
            <person name="Nishiyama T."/>
            <person name="Hasebe M."/>
            <person name="Maruyama T."/>
            <person name="Minagawa J."/>
            <person name="Obokata J."/>
            <person name="Shigenobu S."/>
        </authorList>
    </citation>
    <scope>NUCLEOTIDE SEQUENCE [LARGE SCALE GENOMIC DNA]</scope>
</reference>
<keyword evidence="3" id="KW-1185">Reference proteome</keyword>